<dbReference type="InterPro" id="IPR036937">
    <property type="entry name" value="Adhesion_dom_fimbrial_sf"/>
</dbReference>
<dbReference type="InterPro" id="IPR050263">
    <property type="entry name" value="Bact_Fimbrial_Adh_Pro"/>
</dbReference>
<dbReference type="Gene3D" id="2.60.40.3310">
    <property type="match status" value="1"/>
</dbReference>
<dbReference type="GO" id="GO:0009289">
    <property type="term" value="C:pilus"/>
    <property type="evidence" value="ECO:0007669"/>
    <property type="project" value="UniProtKB-SubCell"/>
</dbReference>
<feature type="domain" description="Fimbrial-type adhesion" evidence="6">
    <location>
        <begin position="184"/>
        <end position="326"/>
    </location>
</feature>
<dbReference type="InterPro" id="IPR008966">
    <property type="entry name" value="Adhesion_dom_sf"/>
</dbReference>
<comment type="similarity">
    <text evidence="2">Belongs to the fimbrial protein family.</text>
</comment>
<protein>
    <submittedName>
        <fullName evidence="7">Fimbrial protein domain-containing protein</fullName>
    </submittedName>
</protein>
<reference evidence="7 8" key="2">
    <citation type="journal article" date="2011" name="Stand. Genomic Sci.">
        <title>Complete genome sequence of 'Enterobacter lignolyticus' SCF1.</title>
        <authorList>
            <person name="Deangelis K.M."/>
            <person name="D'Haeseleer P."/>
            <person name="Chivian D."/>
            <person name="Fortney J.L."/>
            <person name="Khudyakov J."/>
            <person name="Simmons B."/>
            <person name="Woo H."/>
            <person name="Arkin A.P."/>
            <person name="Davenport K.W."/>
            <person name="Goodwin L."/>
            <person name="Chen A."/>
            <person name="Ivanova N."/>
            <person name="Kyrpides N.C."/>
            <person name="Mavromatis K."/>
            <person name="Woyke T."/>
            <person name="Hazen T.C."/>
        </authorList>
    </citation>
    <scope>NUCLEOTIDE SEQUENCE [LARGE SCALE GENOMIC DNA]</scope>
    <source>
        <strain evidence="7 8">SCF1</strain>
    </source>
</reference>
<evidence type="ECO:0000256" key="3">
    <source>
        <dbReference type="ARBA" id="ARBA00022729"/>
    </source>
</evidence>
<evidence type="ECO:0000313" key="7">
    <source>
        <dbReference type="EMBL" id="ADO49271.1"/>
    </source>
</evidence>
<keyword evidence="4" id="KW-0281">Fimbrium</keyword>
<dbReference type="PANTHER" id="PTHR33420:SF3">
    <property type="entry name" value="FIMBRIAL SUBUNIT ELFA"/>
    <property type="match status" value="1"/>
</dbReference>
<proteinExistence type="inferred from homology"/>
<dbReference type="EMBL" id="CP002272">
    <property type="protein sequence ID" value="ADO49271.1"/>
    <property type="molecule type" value="Genomic_DNA"/>
</dbReference>
<name>E3G304_ENTLS</name>
<dbReference type="eggNOG" id="COG3539">
    <property type="taxonomic scope" value="Bacteria"/>
</dbReference>
<dbReference type="Proteomes" id="UP000006872">
    <property type="component" value="Chromosome"/>
</dbReference>
<dbReference type="Pfam" id="PF00419">
    <property type="entry name" value="Fimbrial"/>
    <property type="match status" value="1"/>
</dbReference>
<dbReference type="HOGENOM" id="CLU_058392_5_0_6"/>
<dbReference type="RefSeq" id="WP_013367001.1">
    <property type="nucleotide sequence ID" value="NC_014618.1"/>
</dbReference>
<dbReference type="InterPro" id="IPR000259">
    <property type="entry name" value="Adhesion_dom_fimbrial"/>
</dbReference>
<gene>
    <name evidence="7" type="ordered locus">Entcl_3025</name>
</gene>
<sequence>MKIVKLLSMLIVLCASWLLMPQARASCTSPNIPSQIQLPDIRVSSLLAPGSTIPGTEQTVTVHGSCDSADDGLPVIACYYGSGAESAGFPGVYDTGVAGIGITLINAQGQRIRGSGIKCDTRGTPLGYISTDGAKSFNFTLTLALVKTSAQVGSGALDQAQTVFGLGVFDHEGIGSPNHVSYAGNVTFSQVTCAVTPQSLSITLGDFPVSDFTHVGATTAAKEFDISLLCNDTVQPEVMISSANGYESSYPGVVKLTPENGAAGGVGIEMTFDGMVATFDRYEKTAGLAYSNQMLQIPFTARYYQTAGTVTPGPANGVATLTLAYQ</sequence>
<comment type="subcellular location">
    <subcellularLocation>
        <location evidence="1">Fimbrium</location>
    </subcellularLocation>
</comment>
<dbReference type="PANTHER" id="PTHR33420">
    <property type="entry name" value="FIMBRIAL SUBUNIT ELFA-RELATED"/>
    <property type="match status" value="1"/>
</dbReference>
<keyword evidence="8" id="KW-1185">Reference proteome</keyword>
<dbReference type="Gene3D" id="2.60.40.1090">
    <property type="entry name" value="Fimbrial-type adhesion domain"/>
    <property type="match status" value="1"/>
</dbReference>
<evidence type="ECO:0000256" key="1">
    <source>
        <dbReference type="ARBA" id="ARBA00004561"/>
    </source>
</evidence>
<keyword evidence="3 5" id="KW-0732">Signal</keyword>
<organism evidence="7 8">
    <name type="scientific">Enterobacter lignolyticus (strain SCF1)</name>
    <dbReference type="NCBI Taxonomy" id="701347"/>
    <lineage>
        <taxon>Bacteria</taxon>
        <taxon>Pseudomonadati</taxon>
        <taxon>Pseudomonadota</taxon>
        <taxon>Gammaproteobacteria</taxon>
        <taxon>Enterobacterales</taxon>
        <taxon>Enterobacteriaceae</taxon>
        <taxon>Pluralibacter</taxon>
    </lineage>
</organism>
<dbReference type="AlphaFoldDB" id="E3G304"/>
<feature type="chain" id="PRO_5003169865" evidence="5">
    <location>
        <begin position="26"/>
        <end position="326"/>
    </location>
</feature>
<evidence type="ECO:0000259" key="6">
    <source>
        <dbReference type="Pfam" id="PF00419"/>
    </source>
</evidence>
<dbReference type="STRING" id="701347.Entcl_3025"/>
<accession>E3G304</accession>
<evidence type="ECO:0000256" key="2">
    <source>
        <dbReference type="ARBA" id="ARBA00006671"/>
    </source>
</evidence>
<dbReference type="KEGG" id="esc:Entcl_3025"/>
<feature type="signal peptide" evidence="5">
    <location>
        <begin position="1"/>
        <end position="25"/>
    </location>
</feature>
<reference evidence="8" key="1">
    <citation type="submission" date="2010-10" db="EMBL/GenBank/DDBJ databases">
        <title>Complete sequence of Enterobacter cloacae SCF1.</title>
        <authorList>
            <consortium name="US DOE Joint Genome Institute"/>
            <person name="Lucas S."/>
            <person name="Copeland A."/>
            <person name="Lapidus A."/>
            <person name="Cheng J.-F."/>
            <person name="Bruce D."/>
            <person name="Goodwin L."/>
            <person name="Pitluck S."/>
            <person name="Davenport K."/>
            <person name="Detter J.C."/>
            <person name="Han C."/>
            <person name="Tapia R."/>
            <person name="Land M."/>
            <person name="Hauser L."/>
            <person name="Chang Y.-J."/>
            <person name="Jeffries C."/>
            <person name="Kyrpides N."/>
            <person name="Ivanova N."/>
            <person name="Mikhailova N."/>
            <person name="DeAngelis K."/>
            <person name="Arkin A.P."/>
            <person name="Chivian D."/>
            <person name="Edwards B."/>
            <person name="Woo H."/>
            <person name="Hazen T.C."/>
            <person name="Woyke T."/>
        </authorList>
    </citation>
    <scope>NUCLEOTIDE SEQUENCE [LARGE SCALE GENOMIC DNA]</scope>
    <source>
        <strain evidence="8">SCF1</strain>
    </source>
</reference>
<evidence type="ECO:0000313" key="8">
    <source>
        <dbReference type="Proteomes" id="UP000006872"/>
    </source>
</evidence>
<evidence type="ECO:0000256" key="5">
    <source>
        <dbReference type="SAM" id="SignalP"/>
    </source>
</evidence>
<evidence type="ECO:0000256" key="4">
    <source>
        <dbReference type="ARBA" id="ARBA00023263"/>
    </source>
</evidence>
<dbReference type="SUPFAM" id="SSF49401">
    <property type="entry name" value="Bacterial adhesins"/>
    <property type="match status" value="2"/>
</dbReference>
<dbReference type="GO" id="GO:0043709">
    <property type="term" value="P:cell adhesion involved in single-species biofilm formation"/>
    <property type="evidence" value="ECO:0007669"/>
    <property type="project" value="TreeGrafter"/>
</dbReference>